<dbReference type="EMBL" id="QOVG01000004">
    <property type="protein sequence ID" value="NDK38565.1"/>
    <property type="molecule type" value="Genomic_DNA"/>
</dbReference>
<accession>A0ABX0AEI1</accession>
<sequence>MEKTTTAPEFPRSVQWLNAPASSLHEQRGRVVALVFVNAGSAWSWQRLRDVAQLQKRYPGRLQPLAVHVPRFDCERDPQHVLSQLRRQGVAVPIAHDPDWHAWQRFGIDSWPTVLLIDADGQVRERVVGLDSMAELERPLAALCEDLPLATDDDARVMVETSPEPRLPLRFPSGIAATADRLFVADSGHHRILECNHGGRVLRQFGMGTADFIDGDLEQAAFRRPHGLSLVRDMLYVADTGNHALRRIMLRSGRVDTICGNGRAGEPVEGVVGNARDIALNQPQAVFATDSEVHLALAGDNRIWTYGLGRGELTCRAGSGQLDVRDGSGAMAAFAQPVALAAVQQMLYVCDAVGSAVRSLQLRNNVVQTLVGQGPWDFGTADGPRERALLQNPQAIALSPDSPLLWIADTGNGTLRTLRLGGGEVATVPLPRRLQGVSGLSIAAGAVWIAETDAHAVLRYDLASGELARVAIDE</sequence>
<evidence type="ECO:0000313" key="2">
    <source>
        <dbReference type="EMBL" id="NDK38565.1"/>
    </source>
</evidence>
<dbReference type="PANTHER" id="PTHR46388:SF2">
    <property type="entry name" value="NHL REPEAT-CONTAINING PROTEIN 2"/>
    <property type="match status" value="1"/>
</dbReference>
<dbReference type="InterPro" id="IPR036249">
    <property type="entry name" value="Thioredoxin-like_sf"/>
</dbReference>
<gene>
    <name evidence="2" type="ORF">DT603_06890</name>
</gene>
<dbReference type="PANTHER" id="PTHR46388">
    <property type="entry name" value="NHL REPEAT-CONTAINING PROTEIN 2"/>
    <property type="match status" value="1"/>
</dbReference>
<organism evidence="2 3">
    <name type="scientific">Pseudoxanthomonas gei</name>
    <dbReference type="NCBI Taxonomy" id="1383030"/>
    <lineage>
        <taxon>Bacteria</taxon>
        <taxon>Pseudomonadati</taxon>
        <taxon>Pseudomonadota</taxon>
        <taxon>Gammaproteobacteria</taxon>
        <taxon>Lysobacterales</taxon>
        <taxon>Lysobacteraceae</taxon>
        <taxon>Pseudoxanthomonas</taxon>
    </lineage>
</organism>
<dbReference type="Proteomes" id="UP001429354">
    <property type="component" value="Unassembled WGS sequence"/>
</dbReference>
<dbReference type="InterPro" id="IPR001258">
    <property type="entry name" value="NHL_repeat"/>
</dbReference>
<dbReference type="Pfam" id="PF01436">
    <property type="entry name" value="NHL"/>
    <property type="match status" value="1"/>
</dbReference>
<dbReference type="RefSeq" id="WP_162349146.1">
    <property type="nucleotide sequence ID" value="NZ_QOVG01000004.1"/>
</dbReference>
<protein>
    <recommendedName>
        <fullName evidence="4">NHL repeat-containing protein</fullName>
    </recommendedName>
</protein>
<proteinExistence type="predicted"/>
<evidence type="ECO:0000313" key="3">
    <source>
        <dbReference type="Proteomes" id="UP001429354"/>
    </source>
</evidence>
<dbReference type="Gene3D" id="3.40.30.10">
    <property type="entry name" value="Glutaredoxin"/>
    <property type="match status" value="1"/>
</dbReference>
<evidence type="ECO:0000256" key="1">
    <source>
        <dbReference type="ARBA" id="ARBA00022737"/>
    </source>
</evidence>
<reference evidence="2 3" key="1">
    <citation type="submission" date="2018-07" db="EMBL/GenBank/DDBJ databases">
        <title>Whole genome Sequencing of Pseudoxanthomonas gei KCTC 32298 (T).</title>
        <authorList>
            <person name="Kumar S."/>
            <person name="Bansal K."/>
            <person name="Kaur A."/>
            <person name="Patil P."/>
            <person name="Sharma S."/>
            <person name="Patil P.B."/>
        </authorList>
    </citation>
    <scope>NUCLEOTIDE SEQUENCE [LARGE SCALE GENOMIC DNA]</scope>
    <source>
        <strain evidence="2 3">KCTC 32298</strain>
    </source>
</reference>
<dbReference type="SUPFAM" id="SSF52833">
    <property type="entry name" value="Thioredoxin-like"/>
    <property type="match status" value="1"/>
</dbReference>
<keyword evidence="3" id="KW-1185">Reference proteome</keyword>
<keyword evidence="1" id="KW-0677">Repeat</keyword>
<name>A0ABX0AEI1_9GAMM</name>
<comment type="caution">
    <text evidence="2">The sequence shown here is derived from an EMBL/GenBank/DDBJ whole genome shotgun (WGS) entry which is preliminary data.</text>
</comment>
<dbReference type="SUPFAM" id="SSF101898">
    <property type="entry name" value="NHL repeat"/>
    <property type="match status" value="1"/>
</dbReference>
<evidence type="ECO:0008006" key="4">
    <source>
        <dbReference type="Google" id="ProtNLM"/>
    </source>
</evidence>
<dbReference type="InterPro" id="IPR011042">
    <property type="entry name" value="6-blade_b-propeller_TolB-like"/>
</dbReference>
<dbReference type="Gene3D" id="2.120.10.30">
    <property type="entry name" value="TolB, C-terminal domain"/>
    <property type="match status" value="2"/>
</dbReference>